<evidence type="ECO:0000313" key="2">
    <source>
        <dbReference type="EMBL" id="RST90206.1"/>
    </source>
</evidence>
<dbReference type="RefSeq" id="WP_125942820.1">
    <property type="nucleotide sequence ID" value="NZ_PXZH01000001.1"/>
</dbReference>
<evidence type="ECO:0000313" key="3">
    <source>
        <dbReference type="Proteomes" id="UP000277864"/>
    </source>
</evidence>
<proteinExistence type="predicted"/>
<gene>
    <name evidence="2" type="ORF">C7P63_03785</name>
</gene>
<reference evidence="2 3" key="1">
    <citation type="submission" date="2018-03" db="EMBL/GenBank/DDBJ databases">
        <authorList>
            <person name="Gulvik C.A."/>
        </authorList>
    </citation>
    <scope>NUCLEOTIDE SEQUENCE [LARGE SCALE GENOMIC DNA]</scope>
    <source>
        <strain evidence="2 3">JCM 31581</strain>
    </source>
</reference>
<dbReference type="EMBL" id="PXZH01000001">
    <property type="protein sequence ID" value="RST90206.1"/>
    <property type="molecule type" value="Genomic_DNA"/>
</dbReference>
<accession>A0A3R9YL60</accession>
<protein>
    <submittedName>
        <fullName evidence="2">Thiol reductase thioredoxin</fullName>
    </submittedName>
</protein>
<evidence type="ECO:0000259" key="1">
    <source>
        <dbReference type="Pfam" id="PF00085"/>
    </source>
</evidence>
<comment type="caution">
    <text evidence="2">The sequence shown here is derived from an EMBL/GenBank/DDBJ whole genome shotgun (WGS) entry which is preliminary data.</text>
</comment>
<dbReference type="Proteomes" id="UP000277864">
    <property type="component" value="Unassembled WGS sequence"/>
</dbReference>
<dbReference type="CDD" id="cd02947">
    <property type="entry name" value="TRX_family"/>
    <property type="match status" value="1"/>
</dbReference>
<dbReference type="OrthoDB" id="411356at2"/>
<dbReference type="Gene3D" id="3.40.30.10">
    <property type="entry name" value="Glutaredoxin"/>
    <property type="match status" value="1"/>
</dbReference>
<name>A0A3R9YL60_9ENTE</name>
<keyword evidence="3" id="KW-1185">Reference proteome</keyword>
<dbReference type="Pfam" id="PF00085">
    <property type="entry name" value="Thioredoxin"/>
    <property type="match status" value="1"/>
</dbReference>
<organism evidence="2 3">
    <name type="scientific">Vagococcus humatus</name>
    <dbReference type="NCBI Taxonomy" id="1889241"/>
    <lineage>
        <taxon>Bacteria</taxon>
        <taxon>Bacillati</taxon>
        <taxon>Bacillota</taxon>
        <taxon>Bacilli</taxon>
        <taxon>Lactobacillales</taxon>
        <taxon>Enterococcaceae</taxon>
        <taxon>Vagococcus</taxon>
    </lineage>
</organism>
<sequence length="113" mass="12963">MFQLLNTLEEAQRIIKETPLTFLYISQKNCSVCHGLKPQIEKILSEYPDMRLIELDALDVPEVAGAYQVLTVPVLMLFVEGKEYLRKARIVHTAEFKQEVNRIVTGYHSVLGE</sequence>
<dbReference type="InterPro" id="IPR036249">
    <property type="entry name" value="Thioredoxin-like_sf"/>
</dbReference>
<dbReference type="InterPro" id="IPR013766">
    <property type="entry name" value="Thioredoxin_domain"/>
</dbReference>
<dbReference type="AlphaFoldDB" id="A0A3R9YL60"/>
<dbReference type="SUPFAM" id="SSF52833">
    <property type="entry name" value="Thioredoxin-like"/>
    <property type="match status" value="1"/>
</dbReference>
<feature type="domain" description="Thioredoxin" evidence="1">
    <location>
        <begin position="14"/>
        <end position="86"/>
    </location>
</feature>